<comment type="function">
    <text evidence="7 9">The SPT4-SPT5 complex mediates both activation and inhibition of transcription elongation, and plays a role in pre-mRNA processing. This complex seems to be important for the stability of the RNA polymerase II elongation machinery on the chromatin template but not for the inherent ability of this machinery to translocate down the gene.</text>
</comment>
<dbReference type="InterPro" id="IPR014722">
    <property type="entry name" value="Rib_uL2_dom2"/>
</dbReference>
<feature type="compositionally biased region" description="Low complexity" evidence="10">
    <location>
        <begin position="892"/>
        <end position="909"/>
    </location>
</feature>
<feature type="domain" description="KOW" evidence="12">
    <location>
        <begin position="710"/>
        <end position="737"/>
    </location>
</feature>
<feature type="compositionally biased region" description="Polar residues" evidence="10">
    <location>
        <begin position="832"/>
        <end position="841"/>
    </location>
</feature>
<dbReference type="InterPro" id="IPR039659">
    <property type="entry name" value="SPT5"/>
</dbReference>
<dbReference type="Gene3D" id="3.30.70.940">
    <property type="entry name" value="NusG, N-terminal domain"/>
    <property type="match status" value="1"/>
</dbReference>
<accession>A0A8H4QM20</accession>
<evidence type="ECO:0000259" key="11">
    <source>
        <dbReference type="SMART" id="SM00738"/>
    </source>
</evidence>
<evidence type="ECO:0000256" key="10">
    <source>
        <dbReference type="SAM" id="MobiDB-lite"/>
    </source>
</evidence>
<evidence type="ECO:0000256" key="6">
    <source>
        <dbReference type="ARBA" id="ARBA00023242"/>
    </source>
</evidence>
<dbReference type="FunFam" id="3.30.70.940:FF:000005">
    <property type="entry name" value="Transcription elongation factor SPT5"/>
    <property type="match status" value="1"/>
</dbReference>
<dbReference type="InterPro" id="IPR005100">
    <property type="entry name" value="NGN-domain"/>
</dbReference>
<organism evidence="14 15">
    <name type="scientific">Agrocybe pediades</name>
    <dbReference type="NCBI Taxonomy" id="84607"/>
    <lineage>
        <taxon>Eukaryota</taxon>
        <taxon>Fungi</taxon>
        <taxon>Dikarya</taxon>
        <taxon>Basidiomycota</taxon>
        <taxon>Agaricomycotina</taxon>
        <taxon>Agaricomycetes</taxon>
        <taxon>Agaricomycetidae</taxon>
        <taxon>Agaricales</taxon>
        <taxon>Agaricineae</taxon>
        <taxon>Strophariaceae</taxon>
        <taxon>Agrocybe</taxon>
    </lineage>
</organism>
<keyword evidence="6 9" id="KW-0539">Nucleus</keyword>
<reference evidence="14 15" key="1">
    <citation type="submission" date="2019-12" db="EMBL/GenBank/DDBJ databases">
        <authorList>
            <person name="Floudas D."/>
            <person name="Bentzer J."/>
            <person name="Ahren D."/>
            <person name="Johansson T."/>
            <person name="Persson P."/>
            <person name="Tunlid A."/>
        </authorList>
    </citation>
    <scope>NUCLEOTIDE SEQUENCE [LARGE SCALE GENOMIC DNA]</scope>
    <source>
        <strain evidence="14 15">CBS 102.39</strain>
    </source>
</reference>
<dbReference type="PANTHER" id="PTHR11125">
    <property type="entry name" value="SUPPRESSOR OF TY 5"/>
    <property type="match status" value="1"/>
</dbReference>
<dbReference type="GO" id="GO:0032044">
    <property type="term" value="C:DSIF complex"/>
    <property type="evidence" value="ECO:0007669"/>
    <property type="project" value="TreeGrafter"/>
</dbReference>
<feature type="domain" description="KOW" evidence="12">
    <location>
        <begin position="496"/>
        <end position="523"/>
    </location>
</feature>
<dbReference type="GO" id="GO:0032784">
    <property type="term" value="P:regulation of DNA-templated transcription elongation"/>
    <property type="evidence" value="ECO:0007669"/>
    <property type="project" value="InterPro"/>
</dbReference>
<feature type="domain" description="Spt5 C-terminal" evidence="13">
    <location>
        <begin position="799"/>
        <end position="932"/>
    </location>
</feature>
<dbReference type="SMART" id="SM01104">
    <property type="entry name" value="CTD"/>
    <property type="match status" value="1"/>
</dbReference>
<keyword evidence="5 9" id="KW-0804">Transcription</keyword>
<dbReference type="FunFam" id="2.30.30.30:FF:000018">
    <property type="entry name" value="Transcription elongation factor SPT5"/>
    <property type="match status" value="1"/>
</dbReference>
<dbReference type="SMART" id="SM00738">
    <property type="entry name" value="NGN"/>
    <property type="match status" value="1"/>
</dbReference>
<dbReference type="AlphaFoldDB" id="A0A8H4QM20"/>
<dbReference type="Pfam" id="PF23291">
    <property type="entry name" value="KOW4_SPT5"/>
    <property type="match status" value="1"/>
</dbReference>
<dbReference type="InterPro" id="IPR041973">
    <property type="entry name" value="KOW_Spt5_1"/>
</dbReference>
<comment type="subunit">
    <text evidence="8">Component of the SPT4-SPT5 complex. Interacts with RNA polymerase II.</text>
</comment>
<evidence type="ECO:0000259" key="12">
    <source>
        <dbReference type="SMART" id="SM00739"/>
    </source>
</evidence>
<feature type="compositionally biased region" description="Basic residues" evidence="10">
    <location>
        <begin position="78"/>
        <end position="92"/>
    </location>
</feature>
<evidence type="ECO:0000256" key="5">
    <source>
        <dbReference type="ARBA" id="ARBA00023163"/>
    </source>
</evidence>
<feature type="compositionally biased region" description="Polar residues" evidence="10">
    <location>
        <begin position="878"/>
        <end position="889"/>
    </location>
</feature>
<dbReference type="InterPro" id="IPR006645">
    <property type="entry name" value="NGN-like_dom"/>
</dbReference>
<dbReference type="GO" id="GO:0000785">
    <property type="term" value="C:chromatin"/>
    <property type="evidence" value="ECO:0007669"/>
    <property type="project" value="UniProtKB-ARBA"/>
</dbReference>
<feature type="domain" description="KOW" evidence="12">
    <location>
        <begin position="285"/>
        <end position="312"/>
    </location>
</feature>
<dbReference type="Pfam" id="PF12815">
    <property type="entry name" value="CTD"/>
    <property type="match status" value="1"/>
</dbReference>
<dbReference type="CDD" id="cd06085">
    <property type="entry name" value="KOW_Spt5_5"/>
    <property type="match status" value="1"/>
</dbReference>
<dbReference type="InterPro" id="IPR039385">
    <property type="entry name" value="NGN_Euk"/>
</dbReference>
<keyword evidence="15" id="KW-1185">Reference proteome</keyword>
<dbReference type="GO" id="GO:0006357">
    <property type="term" value="P:regulation of transcription by RNA polymerase II"/>
    <property type="evidence" value="ECO:0007669"/>
    <property type="project" value="InterPro"/>
</dbReference>
<comment type="caution">
    <text evidence="14">The sequence shown here is derived from an EMBL/GenBank/DDBJ whole genome shotgun (WGS) entry which is preliminary data.</text>
</comment>
<dbReference type="InterPro" id="IPR036735">
    <property type="entry name" value="NGN_dom_sf"/>
</dbReference>
<dbReference type="InterPro" id="IPR017071">
    <property type="entry name" value="TF_Spt5_eukaryote"/>
</dbReference>
<gene>
    <name evidence="14" type="ORF">D9613_010979</name>
</gene>
<protein>
    <recommendedName>
        <fullName evidence="3 9">Transcription elongation factor SPT5</fullName>
    </recommendedName>
</protein>
<dbReference type="Proteomes" id="UP000521872">
    <property type="component" value="Unassembled WGS sequence"/>
</dbReference>
<dbReference type="FunFam" id="2.30.30.30:FF:000029">
    <property type="entry name" value="Transcription elongation factor SPT5"/>
    <property type="match status" value="1"/>
</dbReference>
<comment type="subcellular location">
    <subcellularLocation>
        <location evidence="1 9">Nucleus</location>
    </subcellularLocation>
</comment>
<dbReference type="InterPro" id="IPR041975">
    <property type="entry name" value="KOW_Spt5_2"/>
</dbReference>
<evidence type="ECO:0000256" key="3">
    <source>
        <dbReference type="ARBA" id="ARBA00020181"/>
    </source>
</evidence>
<dbReference type="CDD" id="cd06084">
    <property type="entry name" value="KOW_Spt5_4"/>
    <property type="match status" value="1"/>
</dbReference>
<evidence type="ECO:0000256" key="8">
    <source>
        <dbReference type="ARBA" id="ARBA00025870"/>
    </source>
</evidence>
<dbReference type="CDD" id="cd06083">
    <property type="entry name" value="KOW_Spt5_3"/>
    <property type="match status" value="1"/>
</dbReference>
<feature type="domain" description="NusG-like N-terminal" evidence="11">
    <location>
        <begin position="190"/>
        <end position="280"/>
    </location>
</feature>
<dbReference type="InterPro" id="IPR041976">
    <property type="entry name" value="KOW_Spt5_3"/>
</dbReference>
<feature type="compositionally biased region" description="Acidic residues" evidence="10">
    <location>
        <begin position="50"/>
        <end position="74"/>
    </location>
</feature>
<dbReference type="Pfam" id="PF23284">
    <property type="entry name" value="KOW2_Spt5"/>
    <property type="match status" value="1"/>
</dbReference>
<feature type="domain" description="KOW" evidence="12">
    <location>
        <begin position="618"/>
        <end position="643"/>
    </location>
</feature>
<dbReference type="EMBL" id="JAACJL010000046">
    <property type="protein sequence ID" value="KAF4613323.1"/>
    <property type="molecule type" value="Genomic_DNA"/>
</dbReference>
<keyword evidence="4" id="KW-0507">mRNA processing</keyword>
<evidence type="ECO:0000256" key="4">
    <source>
        <dbReference type="ARBA" id="ARBA00022664"/>
    </source>
</evidence>
<dbReference type="Pfam" id="PF11942">
    <property type="entry name" value="Spt5_N"/>
    <property type="match status" value="1"/>
</dbReference>
<feature type="compositionally biased region" description="Acidic residues" evidence="10">
    <location>
        <begin position="1"/>
        <end position="35"/>
    </location>
</feature>
<name>A0A8H4QM20_9AGAR</name>
<evidence type="ECO:0000313" key="15">
    <source>
        <dbReference type="Proteomes" id="UP000521872"/>
    </source>
</evidence>
<dbReference type="InterPro" id="IPR005824">
    <property type="entry name" value="KOW"/>
</dbReference>
<evidence type="ECO:0000256" key="9">
    <source>
        <dbReference type="PIRNR" id="PIRNR036945"/>
    </source>
</evidence>
<dbReference type="GO" id="GO:0006397">
    <property type="term" value="P:mRNA processing"/>
    <property type="evidence" value="ECO:0007669"/>
    <property type="project" value="UniProtKB-KW"/>
</dbReference>
<dbReference type="SUPFAM" id="SSF50104">
    <property type="entry name" value="Translation proteins SH3-like domain"/>
    <property type="match status" value="1"/>
</dbReference>
<sequence>MSDEEDQHMYQNEEDDEGLGGGEEEEEEQEEEEMNENVSRKSKPSRHQYDDEDEDEEEEEDDEDDEEEEEEEEEMHGRKGKKRAKHRHRRSTVSKFLDVEAVVSDDDEEDEEEEEYEAEGFITNEHDVDESLTRRNHALLDSARHFEEEDMRSPEEIARAVASRHRDRPAPYSGDMNEIPQRLLMPSVHDASLWQVRVKPGRERDIVFSLMRKAIDVEYSARPLSILSAFQRDSLPGMIYVEARSSKQVQEACNGLVGVYPSRGIHLVPIEEMASLLQIKKQETNLVPGMWVRIRRGKYAGDLAQIMDLTDTGEDVGLRLIPRIDMNPRDDASLDPQGKKRKKPATGAGSMRPPQRLFNYEEIIKVYGRKNVSKRQQAFVFQNDTYKDGFLEKDFKASALISEDVNPTLDEITQFTRKQDGTDDSLVNLSVIAEASRKAAIAVLQPGDHIEVFEGEQAGVHGVVDEIAGDVVTITAQGLDLDGQKMEIPARSVRKRFKPGDHVKVMAGQNADETGLVVSVSDNVVTFVSDMTMQEISVFSKDLREAAEVGSGTNAVGNYELYDLVQLDAQTVGVIYKTERDSFRVLDQHGQTRLVQPHQISMRRDSMRSIATDSEGHELRVNDNVKEIEGEGRKGRVLHTHQSFYAFLHNRDITENGGVFVTRTRSLASLAPKSNVMKAVTADLSKMNPSMVVPTGGMVGSGNMGRGPRDRDIGTTVMVVKGPHKGYVGTIKDSNGPIARVELRTGNKIIMIDKSKLYRRYPDGKLEALDKFPMRNAPRNGQFAVPASPMQGGRTPYNASKTPNPYASSDARTPAWNASSRTPNPHMDSRTPAWNASSRTPNPYAADGGRTPAWNVSSRTPNPYATGANAGAGAGSGWQTPGRNASGWQTPGRAGASSGGSSSYGGSAADGWQTPGRPAVPSWESSWSAPTPAAAATPGLLSGQTPAYTAPTPAAHPYTPGPAFSAATNVPTPGVGGFGNTYSAASNTFDLGDSWIFDPQLAPYVKRIKVRIFGTVKDSEDFTPYEKRVARIVEVDDSYFSSGNPNERRVKVEFLDAKGEESKSIPTKYIVPVPPTYTDQELVVLAGRRKGEVLLIREHPEDVDGASAAEGGIGTSGGRASLKDVDIVVSHKTTPSDVDTVRIRAVGTFV</sequence>
<dbReference type="CDD" id="cd06081">
    <property type="entry name" value="KOW_Spt5_1"/>
    <property type="match status" value="1"/>
</dbReference>
<feature type="region of interest" description="Disordered" evidence="10">
    <location>
        <begin position="327"/>
        <end position="353"/>
    </location>
</feature>
<dbReference type="Gene3D" id="2.30.30.30">
    <property type="match status" value="3"/>
</dbReference>
<dbReference type="InterPro" id="IPR057936">
    <property type="entry name" value="KOWx_Spt5"/>
</dbReference>
<proteinExistence type="inferred from homology"/>
<dbReference type="CDD" id="cd06082">
    <property type="entry name" value="KOW_Spt5_2"/>
    <property type="match status" value="1"/>
</dbReference>
<evidence type="ECO:0000256" key="1">
    <source>
        <dbReference type="ARBA" id="ARBA00004123"/>
    </source>
</evidence>
<dbReference type="Pfam" id="PF23037">
    <property type="entry name" value="KOWx_SPT5"/>
    <property type="match status" value="1"/>
</dbReference>
<feature type="compositionally biased region" description="Polar residues" evidence="10">
    <location>
        <begin position="797"/>
        <end position="823"/>
    </location>
</feature>
<dbReference type="InterPro" id="IPR022581">
    <property type="entry name" value="Spt5_N"/>
</dbReference>
<feature type="compositionally biased region" description="Low complexity" evidence="10">
    <location>
        <begin position="921"/>
        <end position="954"/>
    </location>
</feature>
<evidence type="ECO:0000256" key="2">
    <source>
        <dbReference type="ARBA" id="ARBA00006956"/>
    </source>
</evidence>
<evidence type="ECO:0000313" key="14">
    <source>
        <dbReference type="EMBL" id="KAF4613323.1"/>
    </source>
</evidence>
<dbReference type="InterPro" id="IPR041978">
    <property type="entry name" value="KOW_Spt5_5"/>
</dbReference>
<comment type="similarity">
    <text evidence="2 9">Belongs to the SPT5 family.</text>
</comment>
<dbReference type="GO" id="GO:0003729">
    <property type="term" value="F:mRNA binding"/>
    <property type="evidence" value="ECO:0007669"/>
    <property type="project" value="TreeGrafter"/>
</dbReference>
<feature type="region of interest" description="Disordered" evidence="10">
    <location>
        <begin position="1"/>
        <end position="95"/>
    </location>
</feature>
<feature type="region of interest" description="Disordered" evidence="10">
    <location>
        <begin position="781"/>
        <end position="954"/>
    </location>
</feature>
<dbReference type="Pfam" id="PF23290">
    <property type="entry name" value="KOW5_SPT5"/>
    <property type="match status" value="1"/>
</dbReference>
<evidence type="ECO:0000259" key="13">
    <source>
        <dbReference type="SMART" id="SM01104"/>
    </source>
</evidence>
<dbReference type="GO" id="GO:0006368">
    <property type="term" value="P:transcription elongation by RNA polymerase II"/>
    <property type="evidence" value="ECO:0007669"/>
    <property type="project" value="TreeGrafter"/>
</dbReference>
<dbReference type="Pfam" id="PF23042">
    <property type="entry name" value="KOW1_SPT5"/>
    <property type="match status" value="1"/>
</dbReference>
<dbReference type="Pfam" id="PF03439">
    <property type="entry name" value="Spt5-NGN"/>
    <property type="match status" value="1"/>
</dbReference>
<dbReference type="Pfam" id="PF00467">
    <property type="entry name" value="KOW"/>
    <property type="match status" value="1"/>
</dbReference>
<feature type="domain" description="KOW" evidence="12">
    <location>
        <begin position="443"/>
        <end position="470"/>
    </location>
</feature>
<dbReference type="SMART" id="SM00739">
    <property type="entry name" value="KOW"/>
    <property type="match status" value="5"/>
</dbReference>
<dbReference type="CDD" id="cd09888">
    <property type="entry name" value="NGN_Euk"/>
    <property type="match status" value="1"/>
</dbReference>
<feature type="compositionally biased region" description="Polar residues" evidence="10">
    <location>
        <begin position="854"/>
        <end position="863"/>
    </location>
</feature>
<dbReference type="PANTHER" id="PTHR11125:SF7">
    <property type="entry name" value="TRANSCRIPTION ELONGATION FACTOR SPT5"/>
    <property type="match status" value="1"/>
</dbReference>
<evidence type="ECO:0000256" key="7">
    <source>
        <dbReference type="ARBA" id="ARBA00024691"/>
    </source>
</evidence>
<dbReference type="PIRSF" id="PIRSF036945">
    <property type="entry name" value="Spt5"/>
    <property type="match status" value="1"/>
</dbReference>
<dbReference type="InterPro" id="IPR008991">
    <property type="entry name" value="Translation_prot_SH3-like_sf"/>
</dbReference>
<dbReference type="InterPro" id="IPR024945">
    <property type="entry name" value="Spt5_C_dom"/>
</dbReference>
<dbReference type="InterPro" id="IPR041977">
    <property type="entry name" value="KOW_Spt5_4"/>
</dbReference>